<proteinExistence type="inferred from homology"/>
<dbReference type="GO" id="GO:0051287">
    <property type="term" value="F:NAD binding"/>
    <property type="evidence" value="ECO:0007669"/>
    <property type="project" value="InterPro"/>
</dbReference>
<dbReference type="InterPro" id="IPR029753">
    <property type="entry name" value="D-isomer_DH_CS"/>
</dbReference>
<dbReference type="InterPro" id="IPR006140">
    <property type="entry name" value="D-isomer_DH_NAD-bd"/>
</dbReference>
<dbReference type="Gene3D" id="3.30.70.260">
    <property type="match status" value="1"/>
</dbReference>
<dbReference type="Pfam" id="PF00389">
    <property type="entry name" value="2-Hacid_dh"/>
    <property type="match status" value="1"/>
</dbReference>
<keyword evidence="8" id="KW-0718">Serine biosynthesis</keyword>
<dbReference type="CDD" id="cd12173">
    <property type="entry name" value="PGDH_4"/>
    <property type="match status" value="1"/>
</dbReference>
<keyword evidence="6" id="KW-0560">Oxidoreductase</keyword>
<comment type="catalytic activity">
    <reaction evidence="9">
        <text>(2R)-3-phosphoglycerate + NAD(+) = 3-phosphooxypyruvate + NADH + H(+)</text>
        <dbReference type="Rhea" id="RHEA:12641"/>
        <dbReference type="ChEBI" id="CHEBI:15378"/>
        <dbReference type="ChEBI" id="CHEBI:18110"/>
        <dbReference type="ChEBI" id="CHEBI:57540"/>
        <dbReference type="ChEBI" id="CHEBI:57945"/>
        <dbReference type="ChEBI" id="CHEBI:58272"/>
        <dbReference type="EC" id="1.1.1.95"/>
    </reaction>
</comment>
<sequence length="534" mass="56823">MSDRPRVLIAEEIADSGVDLLRESCDVDVEIELDRAALIARIGEYDAILIRSATQLDEEVLDAATNLKVIGRAGVGVDNVDVPTATRKGIIVANAPQSNIIAAAEQTIALMLSLARNIPQAHAALVDGRWERSKYGGVEVYEKTLGILGFGRIGQLVAQRAKAFGMTILAYDPFVAPDRFKELGAEKAESPEEIFAKSDFITIHLPNLPETKGFLNAEAFAQMKDGVRVINCARGQLVDDAALQAALDSGKVAGAALDVFQQEPITEHPLFNGYDNVVVTPHLGASTVEAQDRAGVQTAEQVLAALTGGTVSTAVNLPAISAEDRDILGPFVPLCRDLARIAVELTGGVEKLEVELLGGIAERDARPLVSACLMGALAGRTEDPVNEINAASFAQARGIEVVEKLSTQIRDYTDLVRVTATTGATTVSVAGTNLGQRNRPHLLAAWGQRFNLQLEENLTLVRYRDLPGMLGIIGTEFGQHGVNIVSAAVGRQPEEGGVVEHAAIALTTDAPVPKEALDALLKQDGFEDARTLTL</sequence>
<protein>
    <recommendedName>
        <fullName evidence="4">D-3-phosphoglycerate dehydrogenase</fullName>
        <ecNumber evidence="3">1.1.1.95</ecNumber>
    </recommendedName>
</protein>
<dbReference type="InterPro" id="IPR036291">
    <property type="entry name" value="NAD(P)-bd_dom_sf"/>
</dbReference>
<dbReference type="InterPro" id="IPR006236">
    <property type="entry name" value="PGDH"/>
</dbReference>
<comment type="pathway">
    <text evidence="1">Amino-acid biosynthesis; L-serine biosynthesis; L-serine from 3-phospho-D-glycerate: step 1/3.</text>
</comment>
<evidence type="ECO:0000256" key="5">
    <source>
        <dbReference type="ARBA" id="ARBA00022605"/>
    </source>
</evidence>
<gene>
    <name evidence="11" type="ORF">UFOPK3444_01102</name>
</gene>
<dbReference type="EC" id="1.1.1.95" evidence="3"/>
<evidence type="ECO:0000256" key="3">
    <source>
        <dbReference type="ARBA" id="ARBA00013143"/>
    </source>
</evidence>
<dbReference type="PROSITE" id="PS00671">
    <property type="entry name" value="D_2_HYDROXYACID_DH_3"/>
    <property type="match status" value="1"/>
</dbReference>
<dbReference type="UniPathway" id="UPA00135">
    <property type="reaction ID" value="UER00196"/>
</dbReference>
<dbReference type="PROSITE" id="PS00065">
    <property type="entry name" value="D_2_HYDROXYACID_DH_1"/>
    <property type="match status" value="1"/>
</dbReference>
<evidence type="ECO:0000256" key="4">
    <source>
        <dbReference type="ARBA" id="ARBA00021582"/>
    </source>
</evidence>
<reference evidence="11" key="1">
    <citation type="submission" date="2020-05" db="EMBL/GenBank/DDBJ databases">
        <authorList>
            <person name="Chiriac C."/>
            <person name="Salcher M."/>
            <person name="Ghai R."/>
            <person name="Kavagutti S V."/>
        </authorList>
    </citation>
    <scope>NUCLEOTIDE SEQUENCE</scope>
</reference>
<comment type="similarity">
    <text evidence="2">Belongs to the D-isomer specific 2-hydroxyacid dehydrogenase family.</text>
</comment>
<dbReference type="SUPFAM" id="SSF52283">
    <property type="entry name" value="Formate/glycerate dehydrogenase catalytic domain-like"/>
    <property type="match status" value="1"/>
</dbReference>
<evidence type="ECO:0000256" key="2">
    <source>
        <dbReference type="ARBA" id="ARBA00005854"/>
    </source>
</evidence>
<evidence type="ECO:0000256" key="1">
    <source>
        <dbReference type="ARBA" id="ARBA00005216"/>
    </source>
</evidence>
<dbReference type="SUPFAM" id="SSF51735">
    <property type="entry name" value="NAD(P)-binding Rossmann-fold domains"/>
    <property type="match status" value="1"/>
</dbReference>
<evidence type="ECO:0000313" key="11">
    <source>
        <dbReference type="EMBL" id="CAB4877410.1"/>
    </source>
</evidence>
<dbReference type="GO" id="GO:0006564">
    <property type="term" value="P:L-serine biosynthetic process"/>
    <property type="evidence" value="ECO:0007669"/>
    <property type="project" value="UniProtKB-KW"/>
</dbReference>
<dbReference type="FunFam" id="3.40.50.720:FF:000021">
    <property type="entry name" value="D-3-phosphoglycerate dehydrogenase"/>
    <property type="match status" value="1"/>
</dbReference>
<dbReference type="EMBL" id="CAFBLU010000017">
    <property type="protein sequence ID" value="CAB4877410.1"/>
    <property type="molecule type" value="Genomic_DNA"/>
</dbReference>
<dbReference type="PANTHER" id="PTHR42789">
    <property type="entry name" value="D-ISOMER SPECIFIC 2-HYDROXYACID DEHYDROGENASE FAMILY PROTEIN (AFU_ORTHOLOGUE AFUA_6G10090)"/>
    <property type="match status" value="1"/>
</dbReference>
<dbReference type="InterPro" id="IPR029752">
    <property type="entry name" value="D-isomer_DH_CS1"/>
</dbReference>
<dbReference type="SUPFAM" id="SSF143548">
    <property type="entry name" value="Serine metabolism enzymes domain"/>
    <property type="match status" value="1"/>
</dbReference>
<evidence type="ECO:0000256" key="6">
    <source>
        <dbReference type="ARBA" id="ARBA00023002"/>
    </source>
</evidence>
<evidence type="ECO:0000256" key="9">
    <source>
        <dbReference type="ARBA" id="ARBA00048731"/>
    </source>
</evidence>
<evidence type="ECO:0000256" key="8">
    <source>
        <dbReference type="ARBA" id="ARBA00023299"/>
    </source>
</evidence>
<dbReference type="Pfam" id="PF02826">
    <property type="entry name" value="2-Hacid_dh_C"/>
    <property type="match status" value="1"/>
</dbReference>
<dbReference type="Pfam" id="PF01842">
    <property type="entry name" value="ACT"/>
    <property type="match status" value="1"/>
</dbReference>
<dbReference type="GO" id="GO:0004617">
    <property type="term" value="F:phosphoglycerate dehydrogenase activity"/>
    <property type="evidence" value="ECO:0007669"/>
    <property type="project" value="UniProtKB-EC"/>
</dbReference>
<dbReference type="InterPro" id="IPR045865">
    <property type="entry name" value="ACT-like_dom_sf"/>
</dbReference>
<evidence type="ECO:0000259" key="10">
    <source>
        <dbReference type="PROSITE" id="PS51671"/>
    </source>
</evidence>
<keyword evidence="5" id="KW-0028">Amino-acid biosynthesis</keyword>
<dbReference type="PANTHER" id="PTHR42789:SF1">
    <property type="entry name" value="D-ISOMER SPECIFIC 2-HYDROXYACID DEHYDROGENASE FAMILY PROTEIN (AFU_ORTHOLOGUE AFUA_6G10090)"/>
    <property type="match status" value="1"/>
</dbReference>
<dbReference type="PROSITE" id="PS00670">
    <property type="entry name" value="D_2_HYDROXYACID_DH_2"/>
    <property type="match status" value="1"/>
</dbReference>
<evidence type="ECO:0000256" key="7">
    <source>
        <dbReference type="ARBA" id="ARBA00023027"/>
    </source>
</evidence>
<dbReference type="Gene3D" id="3.40.50.720">
    <property type="entry name" value="NAD(P)-binding Rossmann-like Domain"/>
    <property type="match status" value="2"/>
</dbReference>
<dbReference type="InterPro" id="IPR002912">
    <property type="entry name" value="ACT_dom"/>
</dbReference>
<feature type="domain" description="ACT" evidence="10">
    <location>
        <begin position="458"/>
        <end position="534"/>
    </location>
</feature>
<dbReference type="InterPro" id="IPR006139">
    <property type="entry name" value="D-isomer_2_OHA_DH_cat_dom"/>
</dbReference>
<keyword evidence="7" id="KW-0520">NAD</keyword>
<dbReference type="NCBIfam" id="TIGR01327">
    <property type="entry name" value="PGDH"/>
    <property type="match status" value="1"/>
</dbReference>
<dbReference type="InterPro" id="IPR045626">
    <property type="entry name" value="PGDH_ASB_dom"/>
</dbReference>
<dbReference type="Gene3D" id="3.30.1330.90">
    <property type="entry name" value="D-3-phosphoglycerate dehydrogenase, domain 3"/>
    <property type="match status" value="1"/>
</dbReference>
<name>A0A6J7E8E3_9ZZZZ</name>
<dbReference type="InterPro" id="IPR029009">
    <property type="entry name" value="ASB_dom_sf"/>
</dbReference>
<dbReference type="Pfam" id="PF19304">
    <property type="entry name" value="PGDH_inter"/>
    <property type="match status" value="1"/>
</dbReference>
<dbReference type="PROSITE" id="PS51671">
    <property type="entry name" value="ACT"/>
    <property type="match status" value="1"/>
</dbReference>
<dbReference type="AlphaFoldDB" id="A0A6J7E8E3"/>
<dbReference type="InterPro" id="IPR050857">
    <property type="entry name" value="D-2-hydroxyacid_DH"/>
</dbReference>
<dbReference type="SUPFAM" id="SSF55021">
    <property type="entry name" value="ACT-like"/>
    <property type="match status" value="1"/>
</dbReference>
<accession>A0A6J7E8E3</accession>
<organism evidence="11">
    <name type="scientific">freshwater metagenome</name>
    <dbReference type="NCBI Taxonomy" id="449393"/>
    <lineage>
        <taxon>unclassified sequences</taxon>
        <taxon>metagenomes</taxon>
        <taxon>ecological metagenomes</taxon>
    </lineage>
</organism>